<evidence type="ECO:0000313" key="1">
    <source>
        <dbReference type="EMBL" id="AXF56193.1"/>
    </source>
</evidence>
<organism evidence="1 2">
    <name type="scientific">Salicibibacter kimchii</name>
    <dbReference type="NCBI Taxonomy" id="2099786"/>
    <lineage>
        <taxon>Bacteria</taxon>
        <taxon>Bacillati</taxon>
        <taxon>Bacillota</taxon>
        <taxon>Bacilli</taxon>
        <taxon>Bacillales</taxon>
        <taxon>Bacillaceae</taxon>
        <taxon>Salicibibacter</taxon>
    </lineage>
</organism>
<proteinExistence type="predicted"/>
<dbReference type="KEGG" id="rue:DT065_09310"/>
<gene>
    <name evidence="1" type="ORF">DT065_09310</name>
</gene>
<evidence type="ECO:0000313" key="2">
    <source>
        <dbReference type="Proteomes" id="UP000252100"/>
    </source>
</evidence>
<keyword evidence="2" id="KW-1185">Reference proteome</keyword>
<name>A0A345BZ12_9BACI</name>
<dbReference type="OrthoDB" id="162563at2"/>
<accession>A0A345BZ12</accession>
<dbReference type="RefSeq" id="WP_114372758.1">
    <property type="nucleotide sequence ID" value="NZ_CP031092.1"/>
</dbReference>
<reference evidence="1 2" key="1">
    <citation type="journal article" date="2018" name="J. Microbiol.">
        <title>Salicibibacter kimchii gen. nov., sp. nov., a moderately halophilic and alkalitolerant bacterium in the family Bacillaceae, isolated from kimchi.</title>
        <authorList>
            <person name="Jang J.Y."/>
            <person name="Oh Y.J."/>
            <person name="Lim S.K."/>
            <person name="Park H.K."/>
            <person name="Lee C."/>
            <person name="Kim J.Y."/>
            <person name="Lee M.A."/>
            <person name="Choi H.J."/>
        </authorList>
    </citation>
    <scope>NUCLEOTIDE SEQUENCE [LARGE SCALE GENOMIC DNA]</scope>
    <source>
        <strain evidence="1 2">NKC1-1</strain>
    </source>
</reference>
<dbReference type="AlphaFoldDB" id="A0A345BZ12"/>
<dbReference type="InterPro" id="IPR016888">
    <property type="entry name" value="UCP028498"/>
</dbReference>
<protein>
    <submittedName>
        <fullName evidence="1">DUF2255 family protein</fullName>
    </submittedName>
</protein>
<sequence length="57" mass="6419">MDGEEYDVIFQLIENDFALTEKIDEAYKEKYGNSSYLSPMLGKGPVSATVKVSPRDE</sequence>
<dbReference type="Proteomes" id="UP000252100">
    <property type="component" value="Chromosome"/>
</dbReference>
<dbReference type="Pfam" id="PF10012">
    <property type="entry name" value="DUF2255"/>
    <property type="match status" value="1"/>
</dbReference>
<dbReference type="EMBL" id="CP031092">
    <property type="protein sequence ID" value="AXF56193.1"/>
    <property type="molecule type" value="Genomic_DNA"/>
</dbReference>